<dbReference type="InterPro" id="IPR045863">
    <property type="entry name" value="CorA_TM1_TM2"/>
</dbReference>
<keyword evidence="7 13" id="KW-0812">Transmembrane</keyword>
<feature type="transmembrane region" description="Helical" evidence="13">
    <location>
        <begin position="267"/>
        <end position="287"/>
    </location>
</feature>
<accession>A0ABW3HIA0</accession>
<dbReference type="Gene3D" id="3.30.460.20">
    <property type="entry name" value="CorA soluble domain-like"/>
    <property type="match status" value="1"/>
</dbReference>
<dbReference type="InterPro" id="IPR004488">
    <property type="entry name" value="Mg/Co-transport_prot_CorA"/>
</dbReference>
<keyword evidence="8 13" id="KW-0460">Magnesium</keyword>
<proteinExistence type="inferred from homology"/>
<dbReference type="InterPro" id="IPR002523">
    <property type="entry name" value="MgTranspt_CorA/ZnTranspt_ZntB"/>
</dbReference>
<organism evidence="14 15">
    <name type="scientific">Paraperlucidibaca wandonensis</name>
    <dbReference type="NCBI Taxonomy" id="1268273"/>
    <lineage>
        <taxon>Bacteria</taxon>
        <taxon>Pseudomonadati</taxon>
        <taxon>Pseudomonadota</taxon>
        <taxon>Gammaproteobacteria</taxon>
        <taxon>Moraxellales</taxon>
        <taxon>Moraxellaceae</taxon>
        <taxon>Paraperlucidibaca</taxon>
    </lineage>
</organism>
<evidence type="ECO:0000256" key="10">
    <source>
        <dbReference type="ARBA" id="ARBA00023065"/>
    </source>
</evidence>
<dbReference type="Gene3D" id="1.20.58.340">
    <property type="entry name" value="Magnesium transport protein CorA, transmembrane region"/>
    <property type="match status" value="1"/>
</dbReference>
<dbReference type="RefSeq" id="WP_379070725.1">
    <property type="nucleotide sequence ID" value="NZ_JBHTIT010000001.1"/>
</dbReference>
<gene>
    <name evidence="13 14" type="primary">corA</name>
    <name evidence="14" type="ORF">ACFQ0F_07480</name>
</gene>
<dbReference type="Pfam" id="PF01544">
    <property type="entry name" value="CorA"/>
    <property type="match status" value="1"/>
</dbReference>
<keyword evidence="6" id="KW-0997">Cell inner membrane</keyword>
<comment type="catalytic activity">
    <reaction evidence="12">
        <text>Mg(2+)(in) = Mg(2+)(out)</text>
        <dbReference type="Rhea" id="RHEA:29827"/>
        <dbReference type="ChEBI" id="CHEBI:18420"/>
    </reaction>
</comment>
<evidence type="ECO:0000256" key="11">
    <source>
        <dbReference type="ARBA" id="ARBA00023136"/>
    </source>
</evidence>
<comment type="function">
    <text evidence="13">Mediates influx of magnesium ions.</text>
</comment>
<evidence type="ECO:0000256" key="7">
    <source>
        <dbReference type="ARBA" id="ARBA00022692"/>
    </source>
</evidence>
<keyword evidence="9 13" id="KW-1133">Transmembrane helix</keyword>
<evidence type="ECO:0000256" key="9">
    <source>
        <dbReference type="ARBA" id="ARBA00022989"/>
    </source>
</evidence>
<keyword evidence="15" id="KW-1185">Reference proteome</keyword>
<dbReference type="InterPro" id="IPR045861">
    <property type="entry name" value="CorA_cytoplasmic_dom"/>
</dbReference>
<comment type="subcellular location">
    <subcellularLocation>
        <location evidence="1">Cell inner membrane</location>
        <topology evidence="1">Multi-pass membrane protein</topology>
    </subcellularLocation>
    <subcellularLocation>
        <location evidence="13">Membrane</location>
        <topology evidence="13">Multi-pass membrane protein</topology>
    </subcellularLocation>
</comment>
<reference evidence="15" key="1">
    <citation type="journal article" date="2019" name="Int. J. Syst. Evol. Microbiol.">
        <title>The Global Catalogue of Microorganisms (GCM) 10K type strain sequencing project: providing services to taxonomists for standard genome sequencing and annotation.</title>
        <authorList>
            <consortium name="The Broad Institute Genomics Platform"/>
            <consortium name="The Broad Institute Genome Sequencing Center for Infectious Disease"/>
            <person name="Wu L."/>
            <person name="Ma J."/>
        </authorList>
    </citation>
    <scope>NUCLEOTIDE SEQUENCE [LARGE SCALE GENOMIC DNA]</scope>
    <source>
        <strain evidence="15">CCUG 63419</strain>
    </source>
</reference>
<evidence type="ECO:0000313" key="15">
    <source>
        <dbReference type="Proteomes" id="UP001597044"/>
    </source>
</evidence>
<evidence type="ECO:0000256" key="12">
    <source>
        <dbReference type="ARBA" id="ARBA00034269"/>
    </source>
</evidence>
<name>A0ABW3HIA0_9GAMM</name>
<sequence length="325" mass="37350">MRETWEMPRMLMAFTLNKGLLEPVAINAAEDLISDILWIDLINPTEEEREWVRTAYQQELPSIDDLYEIEATSRFYENDDGLHISSYFLNYADQSSTNISAAFVFNGDRLFTLREEELAAFRLFRLRARKGLVNVNNPKSILIGLFETKVENLADMIERIAADLEVTSAQVLGNAETDDMESLLTEIGQQEDIIGKVRISMVDLQRMLYLLLRSGMLNTELSERLRDIIRDSESLIAHTSFLFDKIKFLLDTTLGFINVNQNKIIKIFSVASVVFLPPTMIASVYGMNFRIMPELDWTIGYPFAIGLMVLSAVAPFLYFKRRNWL</sequence>
<keyword evidence="10 13" id="KW-0406">Ion transport</keyword>
<evidence type="ECO:0000256" key="8">
    <source>
        <dbReference type="ARBA" id="ARBA00022842"/>
    </source>
</evidence>
<comment type="similarity">
    <text evidence="2 13">Belongs to the CorA metal ion transporter (MIT) (TC 1.A.35) family.</text>
</comment>
<feature type="transmembrane region" description="Helical" evidence="13">
    <location>
        <begin position="299"/>
        <end position="319"/>
    </location>
</feature>
<dbReference type="PANTHER" id="PTHR47685">
    <property type="entry name" value="MAGNESIUM TRANSPORT PROTEIN CORA"/>
    <property type="match status" value="1"/>
</dbReference>
<evidence type="ECO:0000313" key="14">
    <source>
        <dbReference type="EMBL" id="MFD0950227.1"/>
    </source>
</evidence>
<evidence type="ECO:0000256" key="5">
    <source>
        <dbReference type="ARBA" id="ARBA00022475"/>
    </source>
</evidence>
<dbReference type="NCBIfam" id="TIGR00383">
    <property type="entry name" value="corA"/>
    <property type="match status" value="1"/>
</dbReference>
<evidence type="ECO:0000256" key="2">
    <source>
        <dbReference type="ARBA" id="ARBA00009765"/>
    </source>
</evidence>
<dbReference type="SUPFAM" id="SSF143865">
    <property type="entry name" value="CorA soluble domain-like"/>
    <property type="match status" value="1"/>
</dbReference>
<dbReference type="SUPFAM" id="SSF144083">
    <property type="entry name" value="Magnesium transport protein CorA, transmembrane region"/>
    <property type="match status" value="1"/>
</dbReference>
<dbReference type="CDD" id="cd12835">
    <property type="entry name" value="EcCorA-like_1"/>
    <property type="match status" value="1"/>
</dbReference>
<evidence type="ECO:0000256" key="6">
    <source>
        <dbReference type="ARBA" id="ARBA00022519"/>
    </source>
</evidence>
<evidence type="ECO:0000256" key="1">
    <source>
        <dbReference type="ARBA" id="ARBA00004429"/>
    </source>
</evidence>
<keyword evidence="4 13" id="KW-0813">Transport</keyword>
<dbReference type="InterPro" id="IPR050829">
    <property type="entry name" value="CorA_MIT"/>
</dbReference>
<evidence type="ECO:0000256" key="4">
    <source>
        <dbReference type="ARBA" id="ARBA00022448"/>
    </source>
</evidence>
<keyword evidence="11 13" id="KW-0472">Membrane</keyword>
<dbReference type="Proteomes" id="UP001597044">
    <property type="component" value="Unassembled WGS sequence"/>
</dbReference>
<protein>
    <recommendedName>
        <fullName evidence="3 13">Magnesium transport protein CorA</fullName>
    </recommendedName>
</protein>
<dbReference type="PANTHER" id="PTHR47685:SF1">
    <property type="entry name" value="MAGNESIUM TRANSPORT PROTEIN CORA"/>
    <property type="match status" value="1"/>
</dbReference>
<dbReference type="EMBL" id="JBHTIT010000001">
    <property type="protein sequence ID" value="MFD0950227.1"/>
    <property type="molecule type" value="Genomic_DNA"/>
</dbReference>
<keyword evidence="5 13" id="KW-1003">Cell membrane</keyword>
<comment type="caution">
    <text evidence="14">The sequence shown here is derived from an EMBL/GenBank/DDBJ whole genome shotgun (WGS) entry which is preliminary data.</text>
</comment>
<evidence type="ECO:0000256" key="13">
    <source>
        <dbReference type="RuleBase" id="RU362010"/>
    </source>
</evidence>
<evidence type="ECO:0000256" key="3">
    <source>
        <dbReference type="ARBA" id="ARBA00019439"/>
    </source>
</evidence>